<dbReference type="PANTHER" id="PTHR42988:SF2">
    <property type="entry name" value="CYCLIC NUCLEOTIDE PHOSPHODIESTERASE CBUA0032-RELATED"/>
    <property type="match status" value="1"/>
</dbReference>
<keyword evidence="7" id="KW-1185">Reference proteome</keyword>
<evidence type="ECO:0000259" key="5">
    <source>
        <dbReference type="Pfam" id="PF00149"/>
    </source>
</evidence>
<dbReference type="Pfam" id="PF00149">
    <property type="entry name" value="Metallophos"/>
    <property type="match status" value="1"/>
</dbReference>
<dbReference type="Proteomes" id="UP001549204">
    <property type="component" value="Unassembled WGS sequence"/>
</dbReference>
<dbReference type="SUPFAM" id="SSF56300">
    <property type="entry name" value="Metallo-dependent phosphatases"/>
    <property type="match status" value="1"/>
</dbReference>
<dbReference type="Gene3D" id="3.60.21.10">
    <property type="match status" value="1"/>
</dbReference>
<evidence type="ECO:0000256" key="2">
    <source>
        <dbReference type="ARBA" id="ARBA00022801"/>
    </source>
</evidence>
<dbReference type="CDD" id="cd07402">
    <property type="entry name" value="MPP_GpdQ"/>
    <property type="match status" value="1"/>
</dbReference>
<gene>
    <name evidence="6" type="ORF">ABID19_004520</name>
</gene>
<evidence type="ECO:0000256" key="1">
    <source>
        <dbReference type="ARBA" id="ARBA00022723"/>
    </source>
</evidence>
<dbReference type="InterPro" id="IPR029052">
    <property type="entry name" value="Metallo-depent_PP-like"/>
</dbReference>
<organism evidence="6 7">
    <name type="scientific">Mesorhizobium robiniae</name>
    <dbReference type="NCBI Taxonomy" id="559315"/>
    <lineage>
        <taxon>Bacteria</taxon>
        <taxon>Pseudomonadati</taxon>
        <taxon>Pseudomonadota</taxon>
        <taxon>Alphaproteobacteria</taxon>
        <taxon>Hyphomicrobiales</taxon>
        <taxon>Phyllobacteriaceae</taxon>
        <taxon>Mesorhizobium</taxon>
    </lineage>
</organism>
<evidence type="ECO:0000313" key="7">
    <source>
        <dbReference type="Proteomes" id="UP001549204"/>
    </source>
</evidence>
<dbReference type="InterPro" id="IPR004843">
    <property type="entry name" value="Calcineurin-like_PHP"/>
</dbReference>
<sequence length="269" mass="30077">MKLIHLTDLHIVAPGEALFTLDPAERLRRVIERINLDHSDAELCVITGDLTDKGLPAAYGLLRELLQELRVPYRLLVGNHDDRQNFVQAFPEQDRDERGFIQSVYDCAEGRLIFLDTLVQSHGYGALTDGRLEWLSARLAETPQPAAFLFAHHPLQSIGMPHFEPYDLLDRVAVANVLAASSQIRHIFCGHVHVDVSGSWLDVPFSASRGVAHQIVPDLVSRDAVFIKDAPAFDVALIQNGNVLLHRFRLGEREIIGGWPKNPVLEPVQ</sequence>
<protein>
    <submittedName>
        <fullName evidence="6">3',5'-cyclic AMP phosphodiesterase CpdA</fullName>
    </submittedName>
</protein>
<comment type="similarity">
    <text evidence="4">Belongs to the cyclic nucleotide phosphodiesterase class-III family.</text>
</comment>
<evidence type="ECO:0000256" key="3">
    <source>
        <dbReference type="ARBA" id="ARBA00023004"/>
    </source>
</evidence>
<dbReference type="EMBL" id="JBEPMC010000008">
    <property type="protein sequence ID" value="MET3581469.1"/>
    <property type="molecule type" value="Genomic_DNA"/>
</dbReference>
<accession>A0ABV2GTI4</accession>
<name>A0ABV2GTI4_9HYPH</name>
<evidence type="ECO:0000313" key="6">
    <source>
        <dbReference type="EMBL" id="MET3581469.1"/>
    </source>
</evidence>
<dbReference type="InterPro" id="IPR050884">
    <property type="entry name" value="CNP_phosphodiesterase-III"/>
</dbReference>
<comment type="caution">
    <text evidence="6">The sequence shown here is derived from an EMBL/GenBank/DDBJ whole genome shotgun (WGS) entry which is preliminary data.</text>
</comment>
<dbReference type="RefSeq" id="WP_354493119.1">
    <property type="nucleotide sequence ID" value="NZ_JBEPMC010000008.1"/>
</dbReference>
<proteinExistence type="inferred from homology"/>
<dbReference type="PANTHER" id="PTHR42988">
    <property type="entry name" value="PHOSPHOHYDROLASE"/>
    <property type="match status" value="1"/>
</dbReference>
<keyword evidence="3" id="KW-0408">Iron</keyword>
<evidence type="ECO:0000256" key="4">
    <source>
        <dbReference type="ARBA" id="ARBA00025742"/>
    </source>
</evidence>
<dbReference type="InterPro" id="IPR026575">
    <property type="entry name" value="GpdQ/CpdA-like"/>
</dbReference>
<feature type="domain" description="Calcineurin-like phosphoesterase" evidence="5">
    <location>
        <begin position="1"/>
        <end position="194"/>
    </location>
</feature>
<reference evidence="6 7" key="1">
    <citation type="submission" date="2024-06" db="EMBL/GenBank/DDBJ databases">
        <title>Genomic Encyclopedia of Type Strains, Phase IV (KMG-IV): sequencing the most valuable type-strain genomes for metagenomic binning, comparative biology and taxonomic classification.</title>
        <authorList>
            <person name="Goeker M."/>
        </authorList>
    </citation>
    <scope>NUCLEOTIDE SEQUENCE [LARGE SCALE GENOMIC DNA]</scope>
    <source>
        <strain evidence="6 7">DSM 100022</strain>
    </source>
</reference>
<keyword evidence="2" id="KW-0378">Hydrolase</keyword>
<keyword evidence="1" id="KW-0479">Metal-binding</keyword>